<evidence type="ECO:0000256" key="6">
    <source>
        <dbReference type="ARBA" id="ARBA00039953"/>
    </source>
</evidence>
<dbReference type="InterPro" id="IPR020103">
    <property type="entry name" value="PsdUridine_synth_cat_dom_sf"/>
</dbReference>
<dbReference type="CDD" id="cd02869">
    <property type="entry name" value="PseudoU_synth_RluA_like"/>
    <property type="match status" value="1"/>
</dbReference>
<reference evidence="10" key="1">
    <citation type="submission" date="2016-11" db="UniProtKB">
        <authorList>
            <consortium name="WormBaseParasite"/>
        </authorList>
    </citation>
    <scope>IDENTIFICATION</scope>
</reference>
<evidence type="ECO:0000313" key="9">
    <source>
        <dbReference type="Proteomes" id="UP000095287"/>
    </source>
</evidence>
<proteinExistence type="inferred from homology"/>
<dbReference type="GO" id="GO:0009982">
    <property type="term" value="F:pseudouridine synthase activity"/>
    <property type="evidence" value="ECO:0007669"/>
    <property type="project" value="InterPro"/>
</dbReference>
<comment type="catalytic activity">
    <reaction evidence="5">
        <text>a uridine in tRNA = a pseudouridine in tRNA</text>
        <dbReference type="Rhea" id="RHEA:54572"/>
        <dbReference type="Rhea" id="RHEA-COMP:13339"/>
        <dbReference type="Rhea" id="RHEA-COMP:13934"/>
        <dbReference type="ChEBI" id="CHEBI:65314"/>
        <dbReference type="ChEBI" id="CHEBI:65315"/>
    </reaction>
</comment>
<comment type="similarity">
    <text evidence="3">Belongs to the pseudouridine synthase RluA family.</text>
</comment>
<dbReference type="SUPFAM" id="SSF55120">
    <property type="entry name" value="Pseudouridine synthase"/>
    <property type="match status" value="1"/>
</dbReference>
<evidence type="ECO:0000256" key="4">
    <source>
        <dbReference type="ARBA" id="ARBA00023235"/>
    </source>
</evidence>
<evidence type="ECO:0000256" key="2">
    <source>
        <dbReference type="ARBA" id="ARBA00001896"/>
    </source>
</evidence>
<evidence type="ECO:0000313" key="10">
    <source>
        <dbReference type="WBParaSite" id="L893_g3307.t1"/>
    </source>
</evidence>
<name>A0A1I8A4Z0_9BILA</name>
<dbReference type="GO" id="GO:0001522">
    <property type="term" value="P:pseudouridine synthesis"/>
    <property type="evidence" value="ECO:0007669"/>
    <property type="project" value="InterPro"/>
</dbReference>
<keyword evidence="9" id="KW-1185">Reference proteome</keyword>
<dbReference type="Proteomes" id="UP000095287">
    <property type="component" value="Unplaced"/>
</dbReference>
<dbReference type="GO" id="GO:0003723">
    <property type="term" value="F:RNA binding"/>
    <property type="evidence" value="ECO:0007669"/>
    <property type="project" value="InterPro"/>
</dbReference>
<dbReference type="PANTHER" id="PTHR21600:SF83">
    <property type="entry name" value="PSEUDOURIDYLATE SYNTHASE RPUSD4, MITOCHONDRIAL"/>
    <property type="match status" value="1"/>
</dbReference>
<accession>A0A1I8A4Z0</accession>
<dbReference type="Pfam" id="PF00849">
    <property type="entry name" value="PseudoU_synth_2"/>
    <property type="match status" value="1"/>
</dbReference>
<feature type="domain" description="Pseudouridine synthase RsuA/RluA-like" evidence="8">
    <location>
        <begin position="13"/>
        <end position="170"/>
    </location>
</feature>
<dbReference type="AlphaFoldDB" id="A0A1I8A4Z0"/>
<evidence type="ECO:0000256" key="5">
    <source>
        <dbReference type="ARBA" id="ARBA00036943"/>
    </source>
</evidence>
<evidence type="ECO:0000256" key="7">
    <source>
        <dbReference type="ARBA" id="ARBA00041563"/>
    </source>
</evidence>
<evidence type="ECO:0000256" key="1">
    <source>
        <dbReference type="ARBA" id="ARBA00001166"/>
    </source>
</evidence>
<dbReference type="InterPro" id="IPR006145">
    <property type="entry name" value="PsdUridine_synth_RsuA/RluA"/>
</dbReference>
<protein>
    <recommendedName>
        <fullName evidence="6">Pseudouridylate synthase RPUSD4, mitochondrial</fullName>
    </recommendedName>
    <alternativeName>
        <fullName evidence="7">RNA pseudouridylate synthase domain-containing protein 4</fullName>
    </alternativeName>
</protein>
<keyword evidence="4" id="KW-0413">Isomerase</keyword>
<comment type="catalytic activity">
    <reaction evidence="1">
        <text>a uridine in mRNA = a pseudouridine in mRNA</text>
        <dbReference type="Rhea" id="RHEA:56644"/>
        <dbReference type="Rhea" id="RHEA-COMP:14658"/>
        <dbReference type="Rhea" id="RHEA-COMP:14659"/>
        <dbReference type="ChEBI" id="CHEBI:65314"/>
        <dbReference type="ChEBI" id="CHEBI:65315"/>
    </reaction>
</comment>
<dbReference type="Gene3D" id="3.30.2350.10">
    <property type="entry name" value="Pseudouridine synthase"/>
    <property type="match status" value="1"/>
</dbReference>
<evidence type="ECO:0000256" key="3">
    <source>
        <dbReference type="ARBA" id="ARBA00010876"/>
    </source>
</evidence>
<organism evidence="9 10">
    <name type="scientific">Steinernema glaseri</name>
    <dbReference type="NCBI Taxonomy" id="37863"/>
    <lineage>
        <taxon>Eukaryota</taxon>
        <taxon>Metazoa</taxon>
        <taxon>Ecdysozoa</taxon>
        <taxon>Nematoda</taxon>
        <taxon>Chromadorea</taxon>
        <taxon>Rhabditida</taxon>
        <taxon>Tylenchina</taxon>
        <taxon>Panagrolaimomorpha</taxon>
        <taxon>Strongyloidoidea</taxon>
        <taxon>Steinernematidae</taxon>
        <taxon>Steinernema</taxon>
    </lineage>
</organism>
<comment type="catalytic activity">
    <reaction evidence="2">
        <text>uridine in 5S rRNA = pseudouridine in 5S rRNA</text>
        <dbReference type="Rhea" id="RHEA:47036"/>
        <dbReference type="Rhea" id="RHEA-COMP:11730"/>
        <dbReference type="Rhea" id="RHEA-COMP:11731"/>
        <dbReference type="ChEBI" id="CHEBI:65314"/>
        <dbReference type="ChEBI" id="CHEBI:65315"/>
    </reaction>
</comment>
<dbReference type="WBParaSite" id="L893_g3307.t1">
    <property type="protein sequence ID" value="L893_g3307.t1"/>
    <property type="gene ID" value="L893_g3307"/>
</dbReference>
<dbReference type="InterPro" id="IPR050188">
    <property type="entry name" value="RluA_PseudoU_synthase"/>
</dbReference>
<sequence>MMTERVLYEDESIVAIDKPYQMAYSGAKSGQAQLDRLLTRLAQRIAPESGKLHVVRTLDKQTTGIVLFAKNLERQAQLRDAYEEGRVEQRYRCLVKGIPDEEKAKISIPLVKLIKGRDMHLEPVKNPRTELNVYNVSTEYHIVNSNSTNCALLGATVSKDISHQIRAHLSYGAGCTLIGDKKYNLKDRNVPPRISPTAMTRLNLKPNQFRHLPMFMHLNQLLIPRGGPGSKYISIRAPVPHAFYYVLNKLRLLKK</sequence>
<evidence type="ECO:0000259" key="8">
    <source>
        <dbReference type="Pfam" id="PF00849"/>
    </source>
</evidence>
<dbReference type="PANTHER" id="PTHR21600">
    <property type="entry name" value="MITOCHONDRIAL RNA PSEUDOURIDINE SYNTHASE"/>
    <property type="match status" value="1"/>
</dbReference>